<feature type="region of interest" description="Disordered" evidence="1">
    <location>
        <begin position="173"/>
        <end position="198"/>
    </location>
</feature>
<dbReference type="Gene3D" id="1.25.40.10">
    <property type="entry name" value="Tetratricopeptide repeat domain"/>
    <property type="match status" value="1"/>
</dbReference>
<protein>
    <submittedName>
        <fullName evidence="2">Putative thioredoxin</fullName>
    </submittedName>
</protein>
<accession>A0A7W7GMP4</accession>
<dbReference type="SUPFAM" id="SSF48452">
    <property type="entry name" value="TPR-like"/>
    <property type="match status" value="1"/>
</dbReference>
<dbReference type="InterPro" id="IPR036249">
    <property type="entry name" value="Thioredoxin-like_sf"/>
</dbReference>
<sequence>MPTNTPQPSRSGADPMSRAASLRGAVDLSSLAGPAPAAAAGPAAGAEAAGQAGSADGSWVIGQADQQVLQQLVQLSAQVPVLVHLDLPGDESSQQLFDVFADAVDAQGGRMVMARVDAQAQPQLLQAFGLQAGPAVVGLVGGQPVPLVNQPVPADVVQDLMGQILQVAQQNGVSGQVPPVAESRPGAQDPEPAPIPESHRAAHEALANDDAQGAVAAWEKALNENPADEAAVQGLAAAKLMVRTQHADLAAAREAAAQNPDDVDAQIAVADLDVLGGHVEDAFSRLVRFISAHRDEHRETARQHLVELYTVVGGEDPRVNTSRRQLAMALF</sequence>
<evidence type="ECO:0000313" key="3">
    <source>
        <dbReference type="Proteomes" id="UP000540191"/>
    </source>
</evidence>
<comment type="caution">
    <text evidence="2">The sequence shown here is derived from an EMBL/GenBank/DDBJ whole genome shotgun (WGS) entry which is preliminary data.</text>
</comment>
<organism evidence="2 3">
    <name type="scientific">Micrococcus cohnii</name>
    <dbReference type="NCBI Taxonomy" id="993416"/>
    <lineage>
        <taxon>Bacteria</taxon>
        <taxon>Bacillati</taxon>
        <taxon>Actinomycetota</taxon>
        <taxon>Actinomycetes</taxon>
        <taxon>Micrococcales</taxon>
        <taxon>Micrococcaceae</taxon>
        <taxon>Micrococcus</taxon>
    </lineage>
</organism>
<dbReference type="EMBL" id="JACHNA010000001">
    <property type="protein sequence ID" value="MBB4734961.1"/>
    <property type="molecule type" value="Genomic_DNA"/>
</dbReference>
<dbReference type="AlphaFoldDB" id="A0A7W7GMP4"/>
<evidence type="ECO:0000313" key="2">
    <source>
        <dbReference type="EMBL" id="MBB4734961.1"/>
    </source>
</evidence>
<keyword evidence="3" id="KW-1185">Reference proteome</keyword>
<gene>
    <name evidence="2" type="ORF">HDA30_000469</name>
</gene>
<proteinExistence type="predicted"/>
<evidence type="ECO:0000256" key="1">
    <source>
        <dbReference type="SAM" id="MobiDB-lite"/>
    </source>
</evidence>
<dbReference type="Proteomes" id="UP000540191">
    <property type="component" value="Unassembled WGS sequence"/>
</dbReference>
<dbReference type="Pfam" id="PF14561">
    <property type="entry name" value="TPR_20"/>
    <property type="match status" value="1"/>
</dbReference>
<name>A0A7W7GMP4_9MICC</name>
<reference evidence="2 3" key="1">
    <citation type="submission" date="2020-08" db="EMBL/GenBank/DDBJ databases">
        <title>Sequencing the genomes of 1000 actinobacteria strains.</title>
        <authorList>
            <person name="Klenk H.-P."/>
        </authorList>
    </citation>
    <scope>NUCLEOTIDE SEQUENCE [LARGE SCALE GENOMIC DNA]</scope>
    <source>
        <strain evidence="2 3">DSM 23974</strain>
    </source>
</reference>
<dbReference type="RefSeq" id="WP_246418679.1">
    <property type="nucleotide sequence ID" value="NZ_JACHNA010000001.1"/>
</dbReference>
<dbReference type="SUPFAM" id="SSF52833">
    <property type="entry name" value="Thioredoxin-like"/>
    <property type="match status" value="1"/>
</dbReference>
<dbReference type="InterPro" id="IPR011990">
    <property type="entry name" value="TPR-like_helical_dom_sf"/>
</dbReference>